<dbReference type="GO" id="GO:0051082">
    <property type="term" value="F:unfolded protein binding"/>
    <property type="evidence" value="ECO:0007669"/>
    <property type="project" value="InterPro"/>
</dbReference>
<accession>A0A7M5TX70</accession>
<evidence type="ECO:0000313" key="4">
    <source>
        <dbReference type="EnsemblMetazoa" id="CLYHEMP003295.1"/>
    </source>
</evidence>
<dbReference type="Gene3D" id="1.10.287.110">
    <property type="entry name" value="DnaJ domain"/>
    <property type="match status" value="1"/>
</dbReference>
<evidence type="ECO:0000259" key="3">
    <source>
        <dbReference type="PROSITE" id="PS50076"/>
    </source>
</evidence>
<dbReference type="Pfam" id="PF00226">
    <property type="entry name" value="DnaJ"/>
    <property type="match status" value="1"/>
</dbReference>
<dbReference type="PROSITE" id="PS00636">
    <property type="entry name" value="DNAJ_1"/>
    <property type="match status" value="1"/>
</dbReference>
<dbReference type="EnsemblMetazoa" id="CLYHEMT003295.1">
    <property type="protein sequence ID" value="CLYHEMP003295.1"/>
    <property type="gene ID" value="CLYHEMG003295"/>
</dbReference>
<proteinExistence type="predicted"/>
<feature type="compositionally biased region" description="Basic residues" evidence="2">
    <location>
        <begin position="140"/>
        <end position="150"/>
    </location>
</feature>
<dbReference type="GO" id="GO:0030544">
    <property type="term" value="F:Hsp70 protein binding"/>
    <property type="evidence" value="ECO:0007669"/>
    <property type="project" value="InterPro"/>
</dbReference>
<sequence>MPDQDYYDLLGVSKSVSDAELKKAYRKLALKWHPDKNPDNKEEAEHRFKEISEAYDVLSDKDKRCVYDSYGKEGLKGGTGQSRGGAGPGFQSSHFFHGFDDHGGHGGFRFRSADEIFREFFEHDPFGDDILSDFFGPSVRQHHNHHHHRSNGGGHRSSNSSSSRRMDPFGGFGGFGGFGASHFGGGAGFHDDPFFSGGMSSSSFSSSSFGGGRGGGSFKSTSTSTQVINGRSVTTKKVVENGQETVEVYENNVLQSRSVNGVPQLTNGGGGHRKRLK</sequence>
<dbReference type="GeneID" id="136807665"/>
<dbReference type="PRINTS" id="PR00625">
    <property type="entry name" value="JDOMAIN"/>
</dbReference>
<dbReference type="AlphaFoldDB" id="A0A7M5TX70"/>
<feature type="region of interest" description="Disordered" evidence="2">
    <location>
        <begin position="140"/>
        <end position="166"/>
    </location>
</feature>
<evidence type="ECO:0000313" key="5">
    <source>
        <dbReference type="Proteomes" id="UP000594262"/>
    </source>
</evidence>
<dbReference type="PANTHER" id="PTHR45168">
    <property type="entry name" value="DNAJ HOMOLOG SUBFAMILY B MEMBER 2"/>
    <property type="match status" value="1"/>
</dbReference>
<dbReference type="InterPro" id="IPR036869">
    <property type="entry name" value="J_dom_sf"/>
</dbReference>
<organism evidence="4 5">
    <name type="scientific">Clytia hemisphaerica</name>
    <dbReference type="NCBI Taxonomy" id="252671"/>
    <lineage>
        <taxon>Eukaryota</taxon>
        <taxon>Metazoa</taxon>
        <taxon>Cnidaria</taxon>
        <taxon>Hydrozoa</taxon>
        <taxon>Hydroidolina</taxon>
        <taxon>Leptothecata</taxon>
        <taxon>Obeliida</taxon>
        <taxon>Clytiidae</taxon>
        <taxon>Clytia</taxon>
    </lineage>
</organism>
<dbReference type="InterPro" id="IPR043183">
    <property type="entry name" value="DNJB2/6-like"/>
</dbReference>
<evidence type="ECO:0000256" key="1">
    <source>
        <dbReference type="ARBA" id="ARBA00023186"/>
    </source>
</evidence>
<dbReference type="OrthoDB" id="10250354at2759"/>
<dbReference type="InterPro" id="IPR018253">
    <property type="entry name" value="DnaJ_domain_CS"/>
</dbReference>
<dbReference type="PANTHER" id="PTHR45168:SF3">
    <property type="entry name" value="DNAJ HEAT SHOCK PROTEIN FAMILY (HSP40) MEMBER B2"/>
    <property type="match status" value="1"/>
</dbReference>
<dbReference type="PROSITE" id="PS50076">
    <property type="entry name" value="DNAJ_2"/>
    <property type="match status" value="1"/>
</dbReference>
<keyword evidence="1" id="KW-0143">Chaperone</keyword>
<evidence type="ECO:0000256" key="2">
    <source>
        <dbReference type="SAM" id="MobiDB-lite"/>
    </source>
</evidence>
<dbReference type="SUPFAM" id="SSF46565">
    <property type="entry name" value="Chaperone J-domain"/>
    <property type="match status" value="1"/>
</dbReference>
<dbReference type="RefSeq" id="XP_066920361.1">
    <property type="nucleotide sequence ID" value="XM_067064260.1"/>
</dbReference>
<dbReference type="Proteomes" id="UP000594262">
    <property type="component" value="Unplaced"/>
</dbReference>
<dbReference type="SMART" id="SM00271">
    <property type="entry name" value="DnaJ"/>
    <property type="match status" value="1"/>
</dbReference>
<name>A0A7M5TX70_9CNID</name>
<reference evidence="4" key="1">
    <citation type="submission" date="2021-01" db="UniProtKB">
        <authorList>
            <consortium name="EnsemblMetazoa"/>
        </authorList>
    </citation>
    <scope>IDENTIFICATION</scope>
</reference>
<dbReference type="InterPro" id="IPR001623">
    <property type="entry name" value="DnaJ_domain"/>
</dbReference>
<feature type="domain" description="J" evidence="3">
    <location>
        <begin position="5"/>
        <end position="71"/>
    </location>
</feature>
<protein>
    <recommendedName>
        <fullName evidence="3">J domain-containing protein</fullName>
    </recommendedName>
</protein>
<dbReference type="CDD" id="cd06257">
    <property type="entry name" value="DnaJ"/>
    <property type="match status" value="1"/>
</dbReference>
<keyword evidence="5" id="KW-1185">Reference proteome</keyword>